<keyword evidence="3" id="KW-1185">Reference proteome</keyword>
<sequence>MAKEKDIYDFMVELGLEPIKNRAIVVKYAPKNLSARVADFFVGEYFILQLCQQEVAFIPVSTWNLNLKKEDVRENGLLTIKNEHIQKLSVEDSGFNTLVSIDTEEQTIQLNIQQKELSDFRSSGIIGYEASTSGAAYKNWHKENFESTMIDLQALAVAGV</sequence>
<dbReference type="RefSeq" id="WP_086349075.1">
    <property type="nucleotide sequence ID" value="NZ_CP147247.1"/>
</dbReference>
<dbReference type="EMBL" id="NGMM01000003">
    <property type="protein sequence ID" value="OTP15791.1"/>
    <property type="molecule type" value="Genomic_DNA"/>
</dbReference>
<protein>
    <submittedName>
        <fullName evidence="1">Uncharacterized protein</fullName>
    </submittedName>
</protein>
<gene>
    <name evidence="1" type="ORF">A5888_002005</name>
    <name evidence="2" type="ORF">A5888_003876</name>
</gene>
<reference evidence="1" key="1">
    <citation type="submission" date="2017-05" db="EMBL/GenBank/DDBJ databases">
        <title>The Genome Sequence of Enterococcus sp. 9E7_DIV0242.</title>
        <authorList>
            <consortium name="The Broad Institute Genomics Platform"/>
            <consortium name="The Broad Institute Genomic Center for Infectious Diseases"/>
            <person name="Earl A."/>
            <person name="Manson A."/>
            <person name="Schwartman J."/>
            <person name="Gilmore M."/>
            <person name="Abouelleil A."/>
            <person name="Cao P."/>
            <person name="Chapman S."/>
            <person name="Cusick C."/>
            <person name="Shea T."/>
            <person name="Young S."/>
            <person name="Neafsey D."/>
            <person name="Nusbaum C."/>
            <person name="Birren B."/>
        </authorList>
    </citation>
    <scope>NUCLEOTIDE SEQUENCE [LARGE SCALE GENOMIC DNA]</scope>
    <source>
        <strain evidence="1">9E7_DIV0242</strain>
    </source>
</reference>
<accession>A0A242K650</accession>
<name>A0A242K650_9ENTE</name>
<proteinExistence type="predicted"/>
<reference evidence="2" key="2">
    <citation type="submission" date="2017-05" db="EMBL/GenBank/DDBJ databases">
        <authorList>
            <consortium name="The Broad Institute Genomics Platform"/>
            <consortium name="The Broad Institute Genomic Center for Infectious Diseases"/>
            <person name="Earl A."/>
            <person name="Manson A."/>
            <person name="Schwartman J."/>
            <person name="Gilmore M."/>
            <person name="Abouelleil A."/>
            <person name="Cao P."/>
            <person name="Chapman S."/>
            <person name="Cusick C."/>
            <person name="Shea T."/>
            <person name="Young S."/>
            <person name="Neafsey D."/>
            <person name="Nusbaum C."/>
            <person name="Birren B."/>
        </authorList>
    </citation>
    <scope>NUCLEOTIDE SEQUENCE</scope>
    <source>
        <strain evidence="2">9E7_DIV0242</strain>
    </source>
</reference>
<dbReference type="OrthoDB" id="2199568at2"/>
<dbReference type="Proteomes" id="UP000195141">
    <property type="component" value="Chromosome"/>
</dbReference>
<reference evidence="2" key="3">
    <citation type="submission" date="2024-03" db="EMBL/GenBank/DDBJ databases">
        <title>The Genome Sequence of Enterococcus sp. DIV0242b.</title>
        <authorList>
            <consortium name="The Broad Institute Genomics Platform"/>
            <consortium name="The Broad Institute Microbial Omics Core"/>
            <consortium name="The Broad Institute Genomic Center for Infectious Diseases"/>
            <person name="Earl A."/>
            <person name="Manson A."/>
            <person name="Gilmore M."/>
            <person name="Schwartman J."/>
            <person name="Shea T."/>
            <person name="Abouelleil A."/>
            <person name="Cao P."/>
            <person name="Chapman S."/>
            <person name="Cusick C."/>
            <person name="Young S."/>
            <person name="Neafsey D."/>
            <person name="Nusbaum C."/>
            <person name="Birren B."/>
        </authorList>
    </citation>
    <scope>NUCLEOTIDE SEQUENCE</scope>
    <source>
        <strain evidence="2">9E7_DIV0242</strain>
    </source>
</reference>
<dbReference type="AlphaFoldDB" id="A0A242K650"/>
<dbReference type="EMBL" id="CP147247">
    <property type="protein sequence ID" value="WYJ92103.1"/>
    <property type="molecule type" value="Genomic_DNA"/>
</dbReference>
<organism evidence="1">
    <name type="scientific">Candidatus Enterococcus clewellii</name>
    <dbReference type="NCBI Taxonomy" id="1834193"/>
    <lineage>
        <taxon>Bacteria</taxon>
        <taxon>Bacillati</taxon>
        <taxon>Bacillota</taxon>
        <taxon>Bacilli</taxon>
        <taxon>Lactobacillales</taxon>
        <taxon>Enterococcaceae</taxon>
        <taxon>Enterococcus</taxon>
    </lineage>
</organism>
<evidence type="ECO:0000313" key="2">
    <source>
        <dbReference type="EMBL" id="WYJ92103.1"/>
    </source>
</evidence>
<evidence type="ECO:0000313" key="3">
    <source>
        <dbReference type="Proteomes" id="UP000195141"/>
    </source>
</evidence>
<evidence type="ECO:0000313" key="1">
    <source>
        <dbReference type="EMBL" id="OTP15791.1"/>
    </source>
</evidence>